<accession>A0A6M3K1S8</accession>
<sequence>MLGMRGTGDWATSQRPENWREMILYLYPNGSAPLTAMMSKMKQESVNDPVFNWWTKLLPSQGGAVSGVYTDASMDTAYVSTGLVTNTLYIKVAAAVIAHFRIGHQVLLRDASDFNVDCTAKVTGVQTNGASSRITVELLEDDDNSSDGDLSDCDTILVIGNLNPEGSSRPTALAYDPTLWTNYTQIFRTPLEITRTARKTHLRTGDAYKEAKRECLELHSIEMEKAFLFGQLRSGTGINGKPERTMRGLINALKYGSNGTLNVGVTSNYVSDSSWAGQTWEQGGEEWLDTHLEEMFRYGRGTKLAFAGSGALLGINRLAKAAGQIQLKSTTIAYGLQVVEWITPFGTIYVKTHPLFSFEATNRNSMLIFEPEDLRYRYIDDTMFRKAPPDSEAQVSIDGTVEEYLTECGLEYHHPNGWGWLNGFNSTNTAS</sequence>
<proteinExistence type="predicted"/>
<dbReference type="Pfam" id="PF17236">
    <property type="entry name" value="SU10_MCP"/>
    <property type="match status" value="1"/>
</dbReference>
<dbReference type="EMBL" id="MT141483">
    <property type="protein sequence ID" value="QJA62840.1"/>
    <property type="molecule type" value="Genomic_DNA"/>
</dbReference>
<dbReference type="EMBL" id="MT142203">
    <property type="protein sequence ID" value="QJA76074.1"/>
    <property type="molecule type" value="Genomic_DNA"/>
</dbReference>
<organism evidence="2">
    <name type="scientific">viral metagenome</name>
    <dbReference type="NCBI Taxonomy" id="1070528"/>
    <lineage>
        <taxon>unclassified sequences</taxon>
        <taxon>metagenomes</taxon>
        <taxon>organismal metagenomes</taxon>
    </lineage>
</organism>
<reference evidence="2" key="1">
    <citation type="submission" date="2020-03" db="EMBL/GenBank/DDBJ databases">
        <title>The deep terrestrial virosphere.</title>
        <authorList>
            <person name="Holmfeldt K."/>
            <person name="Nilsson E."/>
            <person name="Simone D."/>
            <person name="Lopez-Fernandez M."/>
            <person name="Wu X."/>
            <person name="de Brujin I."/>
            <person name="Lundin D."/>
            <person name="Andersson A."/>
            <person name="Bertilsson S."/>
            <person name="Dopson M."/>
        </authorList>
    </citation>
    <scope>NUCLEOTIDE SEQUENCE</scope>
    <source>
        <strain evidence="2">MM415A01588</strain>
        <strain evidence="1">MM415B00713</strain>
    </source>
</reference>
<name>A0A6M3K1S8_9ZZZZ</name>
<gene>
    <name evidence="2" type="ORF">MM415A01588_0006</name>
    <name evidence="1" type="ORF">MM415B00713_0010</name>
</gene>
<dbReference type="InterPro" id="IPR035198">
    <property type="entry name" value="SU10_MCP"/>
</dbReference>
<evidence type="ECO:0000313" key="1">
    <source>
        <dbReference type="EMBL" id="QJA62840.1"/>
    </source>
</evidence>
<protein>
    <submittedName>
        <fullName evidence="2">Putative capsid protein</fullName>
    </submittedName>
</protein>
<dbReference type="AlphaFoldDB" id="A0A6M3K1S8"/>
<evidence type="ECO:0000313" key="2">
    <source>
        <dbReference type="EMBL" id="QJA76074.1"/>
    </source>
</evidence>